<dbReference type="Proteomes" id="UP000503144">
    <property type="component" value="Chromosome"/>
</dbReference>
<evidence type="ECO:0000313" key="1">
    <source>
        <dbReference type="EMBL" id="QJB41714.1"/>
    </source>
</evidence>
<gene>
    <name evidence="1" type="ORF">HF324_29255</name>
</gene>
<protein>
    <submittedName>
        <fullName evidence="1">Uncharacterized protein</fullName>
    </submittedName>
</protein>
<proteinExistence type="predicted"/>
<sequence>MLTVYLDKNIYSYFLSTPIDPTYQRFLDYLNSNVSNFLVFYSYAHIEDLKQSSSTMIGQNLAIIEKIAKNNYCYYDSNKNKFCVGFYTPKEVFDCQEDLLPIIDKLIQLDGLDMFLTPEIKEQLEQLKKNWEKSEMNEKIDEKNLSLLDKVFPTDIAQLSINDLLRESYLKLREFSQNNSIYREFRSISNDTINKGKFTIDLEKIDFDKDLKGSPLQKSFLEYVRITLDKGENDEILRYDHHTAAYVGLDILGLNMDKKVKFNNLLVDANHSYFGAHFDYVVSNDHGFVIKSRALYKLLGISTKVLLPEEFLAEAFKAEISIENSETDFIKKLDFDVKNCLIKRHNVIGNKQELEYKIDHHYLSYFNTVVYITQFNTKKILFKKEDPIYLQNRVYAKIIIEITRKCINLFGIDSLGLGELKLDEEFKEPEKGYWTGRNWERNDCIINLRMVEKRLELSITYF</sequence>
<dbReference type="RefSeq" id="WP_168862025.1">
    <property type="nucleotide sequence ID" value="NZ_CP051204.2"/>
</dbReference>
<accession>A0ABX6LNK7</accession>
<keyword evidence="2" id="KW-1185">Reference proteome</keyword>
<evidence type="ECO:0000313" key="2">
    <source>
        <dbReference type="Proteomes" id="UP000503144"/>
    </source>
</evidence>
<reference evidence="2" key="1">
    <citation type="submission" date="2020-04" db="EMBL/GenBank/DDBJ databases">
        <authorList>
            <person name="Kittiwongwattana C."/>
        </authorList>
    </citation>
    <scope>NUCLEOTIDE SEQUENCE [LARGE SCALE GENOMIC DNA]</scope>
    <source>
        <strain evidence="2">1303</strain>
    </source>
</reference>
<reference evidence="1 2" key="2">
    <citation type="submission" date="2020-09" db="EMBL/GenBank/DDBJ databases">
        <authorList>
            <person name="Kittiwongwattana C."/>
        </authorList>
    </citation>
    <scope>NUCLEOTIDE SEQUENCE [LARGE SCALE GENOMIC DNA]</scope>
    <source>
        <strain evidence="1 2">1303</strain>
    </source>
</reference>
<name>A0ABX6LNK7_9BACT</name>
<organism evidence="1 2">
    <name type="scientific">Chitinophaga oryzae</name>
    <dbReference type="NCBI Taxonomy" id="2725414"/>
    <lineage>
        <taxon>Bacteria</taxon>
        <taxon>Pseudomonadati</taxon>
        <taxon>Bacteroidota</taxon>
        <taxon>Chitinophagia</taxon>
        <taxon>Chitinophagales</taxon>
        <taxon>Chitinophagaceae</taxon>
        <taxon>Chitinophaga</taxon>
    </lineage>
</organism>
<dbReference type="EMBL" id="CP051204">
    <property type="protein sequence ID" value="QJB41714.1"/>
    <property type="molecule type" value="Genomic_DNA"/>
</dbReference>